<protein>
    <submittedName>
        <fullName evidence="1">Uncharacterized protein</fullName>
    </submittedName>
</protein>
<organism evidence="1 2">
    <name type="scientific">Trichonephila clavipes</name>
    <name type="common">Golden silk orbweaver</name>
    <name type="synonym">Nephila clavipes</name>
    <dbReference type="NCBI Taxonomy" id="2585209"/>
    <lineage>
        <taxon>Eukaryota</taxon>
        <taxon>Metazoa</taxon>
        <taxon>Ecdysozoa</taxon>
        <taxon>Arthropoda</taxon>
        <taxon>Chelicerata</taxon>
        <taxon>Arachnida</taxon>
        <taxon>Araneae</taxon>
        <taxon>Araneomorphae</taxon>
        <taxon>Entelegynae</taxon>
        <taxon>Araneoidea</taxon>
        <taxon>Nephilidae</taxon>
        <taxon>Trichonephila</taxon>
    </lineage>
</organism>
<name>A0A8X6VG92_TRICX</name>
<dbReference type="AlphaFoldDB" id="A0A8X6VG92"/>
<accession>A0A8X6VG92</accession>
<comment type="caution">
    <text evidence="1">The sequence shown here is derived from an EMBL/GenBank/DDBJ whole genome shotgun (WGS) entry which is preliminary data.</text>
</comment>
<evidence type="ECO:0000313" key="2">
    <source>
        <dbReference type="Proteomes" id="UP000887159"/>
    </source>
</evidence>
<sequence length="125" mass="13735">MREKGVNHLVPGPDYMVDALKLPNQASRGSGKSLQKSVAWRCPDETQPLLLANSGQSLASNDPVVDGRDLNLVFGHAEATPNKLFFSSPTKYAVEPSWPLVLVLPPFELLHRTLTTIVFAQYCSM</sequence>
<proteinExistence type="predicted"/>
<keyword evidence="2" id="KW-1185">Reference proteome</keyword>
<dbReference type="EMBL" id="BMAU01021258">
    <property type="protein sequence ID" value="GFY06234.1"/>
    <property type="molecule type" value="Genomic_DNA"/>
</dbReference>
<reference evidence="1" key="1">
    <citation type="submission" date="2020-08" db="EMBL/GenBank/DDBJ databases">
        <title>Multicomponent nature underlies the extraordinary mechanical properties of spider dragline silk.</title>
        <authorList>
            <person name="Kono N."/>
            <person name="Nakamura H."/>
            <person name="Mori M."/>
            <person name="Yoshida Y."/>
            <person name="Ohtoshi R."/>
            <person name="Malay A.D."/>
            <person name="Moran D.A.P."/>
            <person name="Tomita M."/>
            <person name="Numata K."/>
            <person name="Arakawa K."/>
        </authorList>
    </citation>
    <scope>NUCLEOTIDE SEQUENCE</scope>
</reference>
<dbReference type="Proteomes" id="UP000887159">
    <property type="component" value="Unassembled WGS sequence"/>
</dbReference>
<gene>
    <name evidence="1" type="ORF">TNCV_2680281</name>
</gene>
<evidence type="ECO:0000313" key="1">
    <source>
        <dbReference type="EMBL" id="GFY06234.1"/>
    </source>
</evidence>